<accession>A0A0B5ENC6</accession>
<dbReference type="AlphaFoldDB" id="A0A0B5ENC6"/>
<dbReference type="CDD" id="cd16936">
    <property type="entry name" value="HATPase_RsbW-like"/>
    <property type="match status" value="1"/>
</dbReference>
<proteinExistence type="predicted"/>
<gene>
    <name evidence="1" type="ORF">SLNWT_2748</name>
</gene>
<protein>
    <submittedName>
        <fullName evidence="1">Regulatory protein</fullName>
    </submittedName>
</protein>
<dbReference type="Gene3D" id="3.30.565.10">
    <property type="entry name" value="Histidine kinase-like ATPase, C-terminal domain"/>
    <property type="match status" value="1"/>
</dbReference>
<organism evidence="1 2">
    <name type="scientific">Streptomyces albus (strain ATCC 21838 / DSM 41398 / FERM P-419 / JCM 4703 / NBRC 107858)</name>
    <dbReference type="NCBI Taxonomy" id="1081613"/>
    <lineage>
        <taxon>Bacteria</taxon>
        <taxon>Bacillati</taxon>
        <taxon>Actinomycetota</taxon>
        <taxon>Actinomycetes</taxon>
        <taxon>Kitasatosporales</taxon>
        <taxon>Streptomycetaceae</taxon>
        <taxon>Streptomyces</taxon>
    </lineage>
</organism>
<dbReference type="KEGG" id="sals:SLNWT_2748"/>
<dbReference type="PANTHER" id="PTHR35526:SF3">
    <property type="entry name" value="ANTI-SIGMA-F FACTOR RSBW"/>
    <property type="match status" value="1"/>
</dbReference>
<dbReference type="EMBL" id="CP010519">
    <property type="protein sequence ID" value="AJE83124.1"/>
    <property type="molecule type" value="Genomic_DNA"/>
</dbReference>
<evidence type="ECO:0000313" key="2">
    <source>
        <dbReference type="Proteomes" id="UP000031523"/>
    </source>
</evidence>
<sequence length="124" mass="13226">MRSLPCTPTSAARARRIVRATLTSWGLPHLTEPAALVASELVTNSLLHTSSLTLRLSLTRPADGLVRIGVVDRSFRAPALQRAGECGEGGRGLALVDALACRWGTDPLPWGKRVWAELACGEEA</sequence>
<dbReference type="InterPro" id="IPR036890">
    <property type="entry name" value="HATPase_C_sf"/>
</dbReference>
<evidence type="ECO:0000313" key="1">
    <source>
        <dbReference type="EMBL" id="AJE83124.1"/>
    </source>
</evidence>
<dbReference type="InterPro" id="IPR050267">
    <property type="entry name" value="Anti-sigma-factor_SerPK"/>
</dbReference>
<keyword evidence="2" id="KW-1185">Reference proteome</keyword>
<dbReference type="Proteomes" id="UP000031523">
    <property type="component" value="Chromosome"/>
</dbReference>
<dbReference type="PANTHER" id="PTHR35526">
    <property type="entry name" value="ANTI-SIGMA-F FACTOR RSBW-RELATED"/>
    <property type="match status" value="1"/>
</dbReference>
<name>A0A0B5ENC6_STRA4</name>
<dbReference type="SUPFAM" id="SSF55874">
    <property type="entry name" value="ATPase domain of HSP90 chaperone/DNA topoisomerase II/histidine kinase"/>
    <property type="match status" value="1"/>
</dbReference>
<reference evidence="1 2" key="1">
    <citation type="submission" date="2015-01" db="EMBL/GenBank/DDBJ databases">
        <title>Enhanced salinomycin production by adjusting the supply of polyketide extender units in Streptomyce albus DSM 41398.</title>
        <authorList>
            <person name="Lu C."/>
        </authorList>
    </citation>
    <scope>NUCLEOTIDE SEQUENCE [LARGE SCALE GENOMIC DNA]</scope>
    <source>
        <strain evidence="2">ATCC 21838 / DSM 41398 / FERM P-419 / JCM 4703 / NBRC 107858</strain>
    </source>
</reference>